<sequence length="74" mass="8640">MRSEWFRLSLSNGWGEVRVAEVAGARRQRRVEFFRDMPPPRERDVTADEHGLASVPYPYRRIARVRGIEIDGDP</sequence>
<reference evidence="1 2" key="1">
    <citation type="submission" date="2005-09" db="EMBL/GenBank/DDBJ databases">
        <authorList>
            <person name="Woods D.E."/>
            <person name="Nierman W.C."/>
        </authorList>
    </citation>
    <scope>NUCLEOTIDE SEQUENCE [LARGE SCALE GENOMIC DNA]</scope>
    <source>
        <strain evidence="1 2">1710b</strain>
    </source>
</reference>
<name>Q3JI54_BURP1</name>
<gene>
    <name evidence="1" type="ordered locus">BURPS1710b_A1591</name>
</gene>
<protein>
    <submittedName>
        <fullName evidence="1">Uncharacterized protein</fullName>
    </submittedName>
</protein>
<accession>Q3JI54</accession>
<dbReference type="EnsemblBacteria" id="ABA53719">
    <property type="protein sequence ID" value="ABA53719"/>
    <property type="gene ID" value="BURPS1710b_A1591"/>
</dbReference>
<evidence type="ECO:0000313" key="1">
    <source>
        <dbReference type="EMBL" id="ABA53719.1"/>
    </source>
</evidence>
<dbReference type="KEGG" id="bpm:BURPS1710b_A1591"/>
<dbReference type="HOGENOM" id="CLU_2680607_0_0_4"/>
<organism evidence="1 2">
    <name type="scientific">Burkholderia pseudomallei (strain 1710b)</name>
    <dbReference type="NCBI Taxonomy" id="320372"/>
    <lineage>
        <taxon>Bacteria</taxon>
        <taxon>Pseudomonadati</taxon>
        <taxon>Pseudomonadota</taxon>
        <taxon>Betaproteobacteria</taxon>
        <taxon>Burkholderiales</taxon>
        <taxon>Burkholderiaceae</taxon>
        <taxon>Burkholderia</taxon>
        <taxon>pseudomallei group</taxon>
    </lineage>
</organism>
<evidence type="ECO:0000313" key="2">
    <source>
        <dbReference type="Proteomes" id="UP000002700"/>
    </source>
</evidence>
<proteinExistence type="predicted"/>
<dbReference type="EMBL" id="CP000125">
    <property type="protein sequence ID" value="ABA53719.1"/>
    <property type="molecule type" value="Genomic_DNA"/>
</dbReference>
<dbReference type="AlphaFoldDB" id="Q3JI54"/>
<dbReference type="Proteomes" id="UP000002700">
    <property type="component" value="Chromosome II"/>
</dbReference>